<proteinExistence type="predicted"/>
<dbReference type="InterPro" id="IPR005123">
    <property type="entry name" value="Oxoglu/Fe-dep_dioxygenase_dom"/>
</dbReference>
<accession>A0AAE8YJ23</accession>
<dbReference type="GO" id="GO:0016705">
    <property type="term" value="F:oxidoreductase activity, acting on paired donors, with incorporation or reduction of molecular oxygen"/>
    <property type="evidence" value="ECO:0007669"/>
    <property type="project" value="InterPro"/>
</dbReference>
<dbReference type="GO" id="GO:0031418">
    <property type="term" value="F:L-ascorbic acid binding"/>
    <property type="evidence" value="ECO:0007669"/>
    <property type="project" value="InterPro"/>
</dbReference>
<dbReference type="GO" id="GO:0051213">
    <property type="term" value="F:dioxygenase activity"/>
    <property type="evidence" value="ECO:0007669"/>
    <property type="project" value="UniProtKB-KW"/>
</dbReference>
<dbReference type="SMART" id="SM00702">
    <property type="entry name" value="P4Hc"/>
    <property type="match status" value="1"/>
</dbReference>
<dbReference type="GO" id="GO:0005506">
    <property type="term" value="F:iron ion binding"/>
    <property type="evidence" value="ECO:0007669"/>
    <property type="project" value="InterPro"/>
</dbReference>
<feature type="domain" description="Fe2OG dioxygenase" evidence="6">
    <location>
        <begin position="143"/>
        <end position="235"/>
    </location>
</feature>
<name>A0AAE8YJ23_9CAUD</name>
<keyword evidence="2" id="KW-0479">Metal-binding</keyword>
<organism evidence="7 8">
    <name type="scientific">Pseudomonas phage Eisa9</name>
    <dbReference type="NCBI Taxonomy" id="2900148"/>
    <lineage>
        <taxon>Viruses</taxon>
        <taxon>Duplodnaviria</taxon>
        <taxon>Heunggongvirae</taxon>
        <taxon>Uroviricota</taxon>
        <taxon>Caudoviricetes</taxon>
        <taxon>Autographivirales</taxon>
        <taxon>Autonotataviridae</taxon>
        <taxon>Pollyceevirus</taxon>
        <taxon>Pollyceevirus Eisa9</taxon>
    </lineage>
</organism>
<dbReference type="InterPro" id="IPR006620">
    <property type="entry name" value="Pro_4_hyd_alph"/>
</dbReference>
<evidence type="ECO:0000256" key="1">
    <source>
        <dbReference type="ARBA" id="ARBA00001961"/>
    </source>
</evidence>
<comment type="cofactor">
    <cofactor evidence="1">
        <name>L-ascorbate</name>
        <dbReference type="ChEBI" id="CHEBI:38290"/>
    </cofactor>
</comment>
<evidence type="ECO:0000256" key="3">
    <source>
        <dbReference type="ARBA" id="ARBA00022964"/>
    </source>
</evidence>
<evidence type="ECO:0000313" key="8">
    <source>
        <dbReference type="Proteomes" id="UP000828016"/>
    </source>
</evidence>
<dbReference type="Gene3D" id="2.60.120.620">
    <property type="entry name" value="q2cbj1_9rhob like domain"/>
    <property type="match status" value="1"/>
</dbReference>
<keyword evidence="5" id="KW-0408">Iron</keyword>
<evidence type="ECO:0000259" key="6">
    <source>
        <dbReference type="PROSITE" id="PS51471"/>
    </source>
</evidence>
<evidence type="ECO:0000256" key="4">
    <source>
        <dbReference type="ARBA" id="ARBA00023002"/>
    </source>
</evidence>
<sequence length="235" mass="26035">MAALLLDQKLALPHASQLHPDLLAVLADVQRLGHSVSELGGYHLRSLLSWGDDKAGQKALSILTEHGPGIYSFPFLCPVYCAELRKQQDSMEHSVNEYEEGPYQIPEVFLKQELPQLYTALGQLFRHAVIPLSQIVFRLTPQDLTSAQFARYTPENTANGNWHVDRDSDITAVVALSSDHEGGGTQAAPPGLGRPVFVPQLPVGYAMFFLGRSTLHKGERVTKGQRDLLVFWSKH</sequence>
<keyword evidence="3" id="KW-0223">Dioxygenase</keyword>
<keyword evidence="8" id="KW-1185">Reference proteome</keyword>
<evidence type="ECO:0000313" key="7">
    <source>
        <dbReference type="EMBL" id="UGL61118.1"/>
    </source>
</evidence>
<keyword evidence="4" id="KW-0560">Oxidoreductase</keyword>
<dbReference type="PROSITE" id="PS51471">
    <property type="entry name" value="FE2OG_OXY"/>
    <property type="match status" value="1"/>
</dbReference>
<dbReference type="EMBL" id="OL581612">
    <property type="protein sequence ID" value="UGL61118.1"/>
    <property type="molecule type" value="Genomic_DNA"/>
</dbReference>
<protein>
    <recommendedName>
        <fullName evidence="6">Fe2OG dioxygenase domain-containing protein</fullName>
    </recommendedName>
</protein>
<dbReference type="Proteomes" id="UP000828016">
    <property type="component" value="Segment"/>
</dbReference>
<reference evidence="7" key="1">
    <citation type="submission" date="2021-11" db="EMBL/GenBank/DDBJ databases">
        <title>Complete genome sequence of Pseudomonas phage Eisa9.</title>
        <authorList>
            <person name="Korniienko N."/>
            <person name="Kharina A."/>
            <person name="Zrelovs N."/>
            <person name="Jindrichova B."/>
            <person name="Moravec T."/>
            <person name="Budzanivska I."/>
            <person name="Burketova L."/>
            <person name="Kalachova T."/>
        </authorList>
    </citation>
    <scope>NUCLEOTIDE SEQUENCE</scope>
</reference>
<evidence type="ECO:0000256" key="5">
    <source>
        <dbReference type="ARBA" id="ARBA00023004"/>
    </source>
</evidence>
<evidence type="ECO:0000256" key="2">
    <source>
        <dbReference type="ARBA" id="ARBA00022723"/>
    </source>
</evidence>